<dbReference type="InterPro" id="IPR021520">
    <property type="entry name" value="Stealth_CR2"/>
</dbReference>
<evidence type="ECO:0000313" key="6">
    <source>
        <dbReference type="EMBL" id="MFC3909235.1"/>
    </source>
</evidence>
<dbReference type="PANTHER" id="PTHR24045">
    <property type="match status" value="1"/>
</dbReference>
<organism evidence="6 7">
    <name type="scientific">Legionella dresdenensis</name>
    <dbReference type="NCBI Taxonomy" id="450200"/>
    <lineage>
        <taxon>Bacteria</taxon>
        <taxon>Pseudomonadati</taxon>
        <taxon>Pseudomonadota</taxon>
        <taxon>Gammaproteobacteria</taxon>
        <taxon>Legionellales</taxon>
        <taxon>Legionellaceae</taxon>
        <taxon>Legionella</taxon>
    </lineage>
</organism>
<feature type="domain" description="Stealth protein CR1 conserved region 1" evidence="5">
    <location>
        <begin position="18"/>
        <end position="41"/>
    </location>
</feature>
<dbReference type="Pfam" id="PF11380">
    <property type="entry name" value="Stealth_CR2"/>
    <property type="match status" value="1"/>
</dbReference>
<evidence type="ECO:0000313" key="7">
    <source>
        <dbReference type="Proteomes" id="UP001595758"/>
    </source>
</evidence>
<name>A0ABV8CFY8_9GAMM</name>
<evidence type="ECO:0000259" key="5">
    <source>
        <dbReference type="Pfam" id="PF17101"/>
    </source>
</evidence>
<proteinExistence type="inferred from homology"/>
<protein>
    <submittedName>
        <fullName evidence="6">Stealth family protein</fullName>
    </submittedName>
</protein>
<keyword evidence="2" id="KW-0808">Transferase</keyword>
<dbReference type="PANTHER" id="PTHR24045:SF0">
    <property type="entry name" value="N-ACETYLGLUCOSAMINE-1-PHOSPHOTRANSFERASE SUBUNITS ALPHA_BETA"/>
    <property type="match status" value="1"/>
</dbReference>
<dbReference type="Proteomes" id="UP001595758">
    <property type="component" value="Unassembled WGS sequence"/>
</dbReference>
<accession>A0ABV8CFY8</accession>
<dbReference type="Pfam" id="PF17101">
    <property type="entry name" value="Stealth_CR1"/>
    <property type="match status" value="1"/>
</dbReference>
<comment type="caution">
    <text evidence="6">The sequence shown here is derived from an EMBL/GenBank/DDBJ whole genome shotgun (WGS) entry which is preliminary data.</text>
</comment>
<gene>
    <name evidence="6" type="ORF">ACFORL_09140</name>
</gene>
<keyword evidence="3" id="KW-0270">Exopolysaccharide synthesis</keyword>
<comment type="similarity">
    <text evidence="1">Belongs to the stealth family.</text>
</comment>
<sequence>MYSRNYQQNVITHPQQTEPVDAVITWVDGHDPCHQQKLADYFAEHGINVRPKAAEPTRFNQCGEIYYCVLSLLQYAPWIRTIYIVTDNQIPAIINQLAGTAYEHKVKVVDHKQIFSGYESCLPTFNSLAIESVLWRIEGLAERFIYLNDDCILIRPVSYQDFFNGEKLVLRGSWKTQARYKWHNRLKQAIYSLLRKPLDILKNNEYRGFQELSAEHAGFKRRFFHLPHMPFPLHKQPFVQFHQDFPVLFEQNLRFRLRNRKQFWLISLIYHLEIKNNKAVIDNTIEEITFHTAFHSFKKIRQRLSRAEIGKKHAFICIQSLDQATQPVLDYLSGWLNQRIKPL</sequence>
<evidence type="ECO:0000256" key="1">
    <source>
        <dbReference type="ARBA" id="ARBA00007583"/>
    </source>
</evidence>
<evidence type="ECO:0000256" key="2">
    <source>
        <dbReference type="ARBA" id="ARBA00022679"/>
    </source>
</evidence>
<reference evidence="7" key="1">
    <citation type="journal article" date="2019" name="Int. J. Syst. Evol. Microbiol.">
        <title>The Global Catalogue of Microorganisms (GCM) 10K type strain sequencing project: providing services to taxonomists for standard genome sequencing and annotation.</title>
        <authorList>
            <consortium name="The Broad Institute Genomics Platform"/>
            <consortium name="The Broad Institute Genome Sequencing Center for Infectious Disease"/>
            <person name="Wu L."/>
            <person name="Ma J."/>
        </authorList>
    </citation>
    <scope>NUCLEOTIDE SEQUENCE [LARGE SCALE GENOMIC DNA]</scope>
    <source>
        <strain evidence="7">CCUG 59858</strain>
    </source>
</reference>
<evidence type="ECO:0000259" key="4">
    <source>
        <dbReference type="Pfam" id="PF11380"/>
    </source>
</evidence>
<feature type="domain" description="Stealth protein CR2 conserved region 2" evidence="4">
    <location>
        <begin position="58"/>
        <end position="167"/>
    </location>
</feature>
<evidence type="ECO:0000256" key="3">
    <source>
        <dbReference type="ARBA" id="ARBA00023169"/>
    </source>
</evidence>
<keyword evidence="7" id="KW-1185">Reference proteome</keyword>
<dbReference type="InterPro" id="IPR031358">
    <property type="entry name" value="Stealth_CR1"/>
</dbReference>
<dbReference type="InterPro" id="IPR047141">
    <property type="entry name" value="Stealth"/>
</dbReference>
<dbReference type="EMBL" id="JBHSAB010000022">
    <property type="protein sequence ID" value="MFC3909235.1"/>
    <property type="molecule type" value="Genomic_DNA"/>
</dbReference>